<keyword evidence="3" id="KW-1185">Reference proteome</keyword>
<accession>A0A5B7K4Y3</accession>
<evidence type="ECO:0000313" key="3">
    <source>
        <dbReference type="Proteomes" id="UP000324222"/>
    </source>
</evidence>
<feature type="region of interest" description="Disordered" evidence="1">
    <location>
        <begin position="1"/>
        <end position="97"/>
    </location>
</feature>
<dbReference type="EMBL" id="VSRR010129830">
    <property type="protein sequence ID" value="MPD02080.1"/>
    <property type="molecule type" value="Genomic_DNA"/>
</dbReference>
<feature type="compositionally biased region" description="Basic and acidic residues" evidence="1">
    <location>
        <begin position="57"/>
        <end position="80"/>
    </location>
</feature>
<name>A0A5B7K4Y3_PORTR</name>
<dbReference type="AlphaFoldDB" id="A0A5B7K4Y3"/>
<reference evidence="2 3" key="1">
    <citation type="submission" date="2019-05" db="EMBL/GenBank/DDBJ databases">
        <title>Another draft genome of Portunus trituberculatus and its Hox gene families provides insights of decapod evolution.</title>
        <authorList>
            <person name="Jeong J.-H."/>
            <person name="Song I."/>
            <person name="Kim S."/>
            <person name="Choi T."/>
            <person name="Kim D."/>
            <person name="Ryu S."/>
            <person name="Kim W."/>
        </authorList>
    </citation>
    <scope>NUCLEOTIDE SEQUENCE [LARGE SCALE GENOMIC DNA]</scope>
    <source>
        <tissue evidence="2">Muscle</tissue>
    </source>
</reference>
<gene>
    <name evidence="2" type="ORF">E2C01_097638</name>
</gene>
<comment type="caution">
    <text evidence="2">The sequence shown here is derived from an EMBL/GenBank/DDBJ whole genome shotgun (WGS) entry which is preliminary data.</text>
</comment>
<sequence>MEFEILHETSNCIRNSSHEQKETHIEDEIYMKNNNKNKEKERKQDPSSHRLQPQGGDKSDGNGWREAEKKKKEKDRKKVDSLLFLSSPPWYRPSPGH</sequence>
<evidence type="ECO:0000256" key="1">
    <source>
        <dbReference type="SAM" id="MobiDB-lite"/>
    </source>
</evidence>
<organism evidence="2 3">
    <name type="scientific">Portunus trituberculatus</name>
    <name type="common">Swimming crab</name>
    <name type="synonym">Neptunus trituberculatus</name>
    <dbReference type="NCBI Taxonomy" id="210409"/>
    <lineage>
        <taxon>Eukaryota</taxon>
        <taxon>Metazoa</taxon>
        <taxon>Ecdysozoa</taxon>
        <taxon>Arthropoda</taxon>
        <taxon>Crustacea</taxon>
        <taxon>Multicrustacea</taxon>
        <taxon>Malacostraca</taxon>
        <taxon>Eumalacostraca</taxon>
        <taxon>Eucarida</taxon>
        <taxon>Decapoda</taxon>
        <taxon>Pleocyemata</taxon>
        <taxon>Brachyura</taxon>
        <taxon>Eubrachyura</taxon>
        <taxon>Portunoidea</taxon>
        <taxon>Portunidae</taxon>
        <taxon>Portuninae</taxon>
        <taxon>Portunus</taxon>
    </lineage>
</organism>
<proteinExistence type="predicted"/>
<protein>
    <submittedName>
        <fullName evidence="2">Uncharacterized protein</fullName>
    </submittedName>
</protein>
<dbReference type="Proteomes" id="UP000324222">
    <property type="component" value="Unassembled WGS sequence"/>
</dbReference>
<feature type="compositionally biased region" description="Basic and acidic residues" evidence="1">
    <location>
        <begin position="16"/>
        <end position="48"/>
    </location>
</feature>
<evidence type="ECO:0000313" key="2">
    <source>
        <dbReference type="EMBL" id="MPD02080.1"/>
    </source>
</evidence>